<sequence>MKTVIAVVCIYVVIAVVFPRQVNISDNALLKSEDGYLTTVQSYIQSESNAQADESGGEISDRAGLIGLGGHIVKQYGETIRQSLGSLIYMGNLLLDTYIG</sequence>
<feature type="signal peptide" evidence="1">
    <location>
        <begin position="1"/>
        <end position="24"/>
    </location>
</feature>
<reference evidence="2" key="2">
    <citation type="submission" date="2023-05" db="EMBL/GenBank/DDBJ databases">
        <authorList>
            <person name="Fouks B."/>
        </authorList>
    </citation>
    <scope>NUCLEOTIDE SEQUENCE</scope>
    <source>
        <strain evidence="2">Stay&amp;Tobe</strain>
        <tissue evidence="2">Testes</tissue>
    </source>
</reference>
<evidence type="ECO:0000313" key="3">
    <source>
        <dbReference type="Proteomes" id="UP001233999"/>
    </source>
</evidence>
<evidence type="ECO:0000256" key="1">
    <source>
        <dbReference type="SAM" id="SignalP"/>
    </source>
</evidence>
<organism evidence="2 3">
    <name type="scientific">Diploptera punctata</name>
    <name type="common">Pacific beetle cockroach</name>
    <dbReference type="NCBI Taxonomy" id="6984"/>
    <lineage>
        <taxon>Eukaryota</taxon>
        <taxon>Metazoa</taxon>
        <taxon>Ecdysozoa</taxon>
        <taxon>Arthropoda</taxon>
        <taxon>Hexapoda</taxon>
        <taxon>Insecta</taxon>
        <taxon>Pterygota</taxon>
        <taxon>Neoptera</taxon>
        <taxon>Polyneoptera</taxon>
        <taxon>Dictyoptera</taxon>
        <taxon>Blattodea</taxon>
        <taxon>Blaberoidea</taxon>
        <taxon>Blaberidae</taxon>
        <taxon>Diplopterinae</taxon>
        <taxon>Diploptera</taxon>
    </lineage>
</organism>
<proteinExistence type="predicted"/>
<keyword evidence="1" id="KW-0732">Signal</keyword>
<name>A0AAD7ZL83_DIPPU</name>
<accession>A0AAD7ZL83</accession>
<dbReference type="AlphaFoldDB" id="A0AAD7ZL83"/>
<feature type="chain" id="PRO_5041986428" evidence="1">
    <location>
        <begin position="25"/>
        <end position="100"/>
    </location>
</feature>
<reference evidence="2" key="1">
    <citation type="journal article" date="2023" name="IScience">
        <title>Live-bearing cockroach genome reveals convergent evolutionary mechanisms linked to viviparity in insects and beyond.</title>
        <authorList>
            <person name="Fouks B."/>
            <person name="Harrison M.C."/>
            <person name="Mikhailova A.A."/>
            <person name="Marchal E."/>
            <person name="English S."/>
            <person name="Carruthers M."/>
            <person name="Jennings E.C."/>
            <person name="Chiamaka E.L."/>
            <person name="Frigard R.A."/>
            <person name="Pippel M."/>
            <person name="Attardo G.M."/>
            <person name="Benoit J.B."/>
            <person name="Bornberg-Bauer E."/>
            <person name="Tobe S.S."/>
        </authorList>
    </citation>
    <scope>NUCLEOTIDE SEQUENCE</scope>
    <source>
        <strain evidence="2">Stay&amp;Tobe</strain>
    </source>
</reference>
<dbReference type="Proteomes" id="UP001233999">
    <property type="component" value="Unassembled WGS sequence"/>
</dbReference>
<comment type="caution">
    <text evidence="2">The sequence shown here is derived from an EMBL/GenBank/DDBJ whole genome shotgun (WGS) entry which is preliminary data.</text>
</comment>
<evidence type="ECO:0000313" key="2">
    <source>
        <dbReference type="EMBL" id="KAJ9582759.1"/>
    </source>
</evidence>
<dbReference type="EMBL" id="JASPKZ010007747">
    <property type="protein sequence ID" value="KAJ9582759.1"/>
    <property type="molecule type" value="Genomic_DNA"/>
</dbReference>
<keyword evidence="3" id="KW-1185">Reference proteome</keyword>
<gene>
    <name evidence="2" type="ORF">L9F63_022904</name>
</gene>
<protein>
    <submittedName>
        <fullName evidence="2">Uncharacterized protein</fullName>
    </submittedName>
</protein>